<dbReference type="Pfam" id="PF25320">
    <property type="entry name" value="TELO2_ARM"/>
    <property type="match status" value="1"/>
</dbReference>
<comment type="similarity">
    <text evidence="2">Belongs to the TEL2 family.</text>
</comment>
<dbReference type="GO" id="GO:0051083">
    <property type="term" value="P:'de novo' cotranslational protein folding"/>
    <property type="evidence" value="ECO:0007669"/>
    <property type="project" value="TreeGrafter"/>
</dbReference>
<evidence type="ECO:0000313" key="7">
    <source>
        <dbReference type="EMBL" id="OBZ88164.1"/>
    </source>
</evidence>
<dbReference type="Pfam" id="PF10193">
    <property type="entry name" value="Telomere_reg-2"/>
    <property type="match status" value="1"/>
</dbReference>
<protein>
    <submittedName>
        <fullName evidence="7">Telomere length regulation protein TEL2</fullName>
    </submittedName>
</protein>
<organism evidence="7 8">
    <name type="scientific">Choanephora cucurbitarum</name>
    <dbReference type="NCBI Taxonomy" id="101091"/>
    <lineage>
        <taxon>Eukaryota</taxon>
        <taxon>Fungi</taxon>
        <taxon>Fungi incertae sedis</taxon>
        <taxon>Mucoromycota</taxon>
        <taxon>Mucoromycotina</taxon>
        <taxon>Mucoromycetes</taxon>
        <taxon>Mucorales</taxon>
        <taxon>Mucorineae</taxon>
        <taxon>Choanephoraceae</taxon>
        <taxon>Choanephoroideae</taxon>
        <taxon>Choanephora</taxon>
    </lineage>
</organism>
<dbReference type="STRING" id="101091.A0A1C7NLH0"/>
<feature type="domain" description="TELO2 ARM repeat" evidence="6">
    <location>
        <begin position="320"/>
        <end position="429"/>
    </location>
</feature>
<feature type="region of interest" description="Disordered" evidence="4">
    <location>
        <begin position="496"/>
        <end position="528"/>
    </location>
</feature>
<dbReference type="Gene3D" id="1.25.40.720">
    <property type="entry name" value="Telomere length regulation protein 2, C-terminal domain"/>
    <property type="match status" value="2"/>
</dbReference>
<dbReference type="InParanoid" id="A0A1C7NLH0"/>
<dbReference type="OrthoDB" id="10258062at2759"/>
<evidence type="ECO:0000313" key="8">
    <source>
        <dbReference type="Proteomes" id="UP000093000"/>
    </source>
</evidence>
<evidence type="ECO:0000256" key="3">
    <source>
        <dbReference type="ARBA" id="ARBA00022490"/>
    </source>
</evidence>
<comment type="caution">
    <text evidence="7">The sequence shown here is derived from an EMBL/GenBank/DDBJ whole genome shotgun (WGS) entry which is preliminary data.</text>
</comment>
<dbReference type="GO" id="GO:0005829">
    <property type="term" value="C:cytosol"/>
    <property type="evidence" value="ECO:0007669"/>
    <property type="project" value="TreeGrafter"/>
</dbReference>
<feature type="compositionally biased region" description="Acidic residues" evidence="4">
    <location>
        <begin position="466"/>
        <end position="482"/>
    </location>
</feature>
<dbReference type="InterPro" id="IPR051970">
    <property type="entry name" value="TEL2_Regulation"/>
</dbReference>
<evidence type="ECO:0000259" key="5">
    <source>
        <dbReference type="Pfam" id="PF10193"/>
    </source>
</evidence>
<dbReference type="AlphaFoldDB" id="A0A1C7NLH0"/>
<name>A0A1C7NLH0_9FUNG</name>
<evidence type="ECO:0000256" key="2">
    <source>
        <dbReference type="ARBA" id="ARBA00006133"/>
    </source>
</evidence>
<sequence>MTSLETLLDQLNDLDHQTSEPNCSLDTVLLCLSTPLDWLEDQDRPLTSKRALVQHSTWKRHLWHLCETIVPHWMFSLSLPEHRKRLEASWGYAADTHDQIKVMMIQASLPILLECLSRQDHASLETLEAYASFLQSISLSHSVFCLYGNYISKTDVSFFCSLVCSIPSHLNNAFAIQFDRVRFNSEHAWYIDRHYYAKMSSRAAKYLTDKSSVFTHALLGKMIRQGYEVARLNPDHWPCVFEQIELIASYEQVNRALLHYVHDHIVLPNSMSVASASKELASLLFGTESDCKEQRLSAFLNTAIFRLSKSSWADSLLARISISTVIHHLAEDRRLPFLDSIIRRVIQTWSDPVFIQHASSRERLYMTTALLSLIAYLSNDDIQHTIMAETPLFHHVSTYFNSGDIQIAQLGAVVAEALSSRIDKEKPLNTTLLDSNPSLQELKGLVWITDAYDEPTACSVTMTPEAESEDETEETEELDPDADITLVLDRVVADMSHDIEDSNDEEEEEFEPYDMEEESEDEGLTNKEIKQTKKPVFIRDLIRCLQDRDDPLKLEIGLTAAEQVIRRKTGAGTELSESSINLARYLIGFPETYEIHDFRKLQQQALVALIVGVPESVTEFIIDQLYDRNTSTGQKQMILGAISSAVRELAGWSESDNTPELQIDQPQAGKQLFVSRRMEIERQNQHKIKRNRLSGLAGPVFFFPLLVGWWEGSQGHLSYWMGSSALLTERFVMTLNVILYSSNNLTYQTRIANTLDKRKIVKEYFEFALSMQYAAHLSVGTKRALLLGIDTIISICYQHQEKLLFSDYTKELVETKQWLEGNK</sequence>
<dbReference type="InterPro" id="IPR057348">
    <property type="entry name" value="TELO2_ARM"/>
</dbReference>
<feature type="region of interest" description="Disordered" evidence="4">
    <location>
        <begin position="462"/>
        <end position="483"/>
    </location>
</feature>
<comment type="subcellular location">
    <subcellularLocation>
        <location evidence="1">Cytoplasm</location>
    </subcellularLocation>
</comment>
<dbReference type="InterPro" id="IPR038528">
    <property type="entry name" value="TEL2_C_sf"/>
</dbReference>
<feature type="compositionally biased region" description="Acidic residues" evidence="4">
    <location>
        <begin position="501"/>
        <end position="523"/>
    </location>
</feature>
<dbReference type="Proteomes" id="UP000093000">
    <property type="component" value="Unassembled WGS sequence"/>
</dbReference>
<dbReference type="EMBL" id="LUGH01000171">
    <property type="protein sequence ID" value="OBZ88164.1"/>
    <property type="molecule type" value="Genomic_DNA"/>
</dbReference>
<proteinExistence type="inferred from homology"/>
<keyword evidence="3" id="KW-0963">Cytoplasm</keyword>
<evidence type="ECO:0000259" key="6">
    <source>
        <dbReference type="Pfam" id="PF25320"/>
    </source>
</evidence>
<dbReference type="PANTHER" id="PTHR15830">
    <property type="entry name" value="TELOMERE LENGTH REGULATION PROTEIN TEL2 FAMILY MEMBER"/>
    <property type="match status" value="1"/>
</dbReference>
<dbReference type="GO" id="GO:0042162">
    <property type="term" value="F:telomeric DNA binding"/>
    <property type="evidence" value="ECO:0007669"/>
    <property type="project" value="TreeGrafter"/>
</dbReference>
<keyword evidence="8" id="KW-1185">Reference proteome</keyword>
<evidence type="ECO:0000256" key="4">
    <source>
        <dbReference type="SAM" id="MobiDB-lite"/>
    </source>
</evidence>
<dbReference type="InterPro" id="IPR019337">
    <property type="entry name" value="Telomere_length_regulation_dom"/>
</dbReference>
<dbReference type="GO" id="GO:0051879">
    <property type="term" value="F:Hsp90 protein binding"/>
    <property type="evidence" value="ECO:0007669"/>
    <property type="project" value="TreeGrafter"/>
</dbReference>
<accession>A0A1C7NLH0</accession>
<reference evidence="7 8" key="1">
    <citation type="submission" date="2016-03" db="EMBL/GenBank/DDBJ databases">
        <title>Choanephora cucurbitarum.</title>
        <authorList>
            <person name="Min B."/>
            <person name="Park H."/>
            <person name="Park J.-H."/>
            <person name="Shin H.-D."/>
            <person name="Choi I.-G."/>
        </authorList>
    </citation>
    <scope>NUCLEOTIDE SEQUENCE [LARGE SCALE GENOMIC DNA]</scope>
    <source>
        <strain evidence="7 8">KUS-F28377</strain>
    </source>
</reference>
<evidence type="ECO:0000256" key="1">
    <source>
        <dbReference type="ARBA" id="ARBA00004496"/>
    </source>
</evidence>
<dbReference type="PANTHER" id="PTHR15830:SF10">
    <property type="entry name" value="TELOMERE LENGTH REGULATION PROTEIN TEL2 HOMOLOG"/>
    <property type="match status" value="1"/>
</dbReference>
<gene>
    <name evidence="7" type="primary">Telo2</name>
    <name evidence="7" type="ORF">A0J61_03795</name>
</gene>
<feature type="domain" description="Telomere length regulation protein conserved" evidence="5">
    <location>
        <begin position="535"/>
        <end position="645"/>
    </location>
</feature>